<dbReference type="PANTHER" id="PTHR34596">
    <property type="entry name" value="CHITOPORIN"/>
    <property type="match status" value="1"/>
</dbReference>
<evidence type="ECO:0000256" key="2">
    <source>
        <dbReference type="ARBA" id="ARBA00022448"/>
    </source>
</evidence>
<dbReference type="GO" id="GO:0015288">
    <property type="term" value="F:porin activity"/>
    <property type="evidence" value="ECO:0007669"/>
    <property type="project" value="TreeGrafter"/>
</dbReference>
<comment type="similarity">
    <text evidence="1">Belongs to the outer membrane porin (Opr) (TC 1.B.25) family.</text>
</comment>
<gene>
    <name evidence="5" type="ORF">DIZ78_01805</name>
</gene>
<feature type="chain" id="PRO_5016638631" description="Outer membrane porin, OprD family" evidence="4">
    <location>
        <begin position="26"/>
        <end position="447"/>
    </location>
</feature>
<feature type="signal peptide" evidence="4">
    <location>
        <begin position="1"/>
        <end position="25"/>
    </location>
</feature>
<dbReference type="Gene3D" id="2.40.160.10">
    <property type="entry name" value="Porin"/>
    <property type="match status" value="1"/>
</dbReference>
<proteinExistence type="inferred from homology"/>
<evidence type="ECO:0000256" key="3">
    <source>
        <dbReference type="ARBA" id="ARBA00022729"/>
    </source>
</evidence>
<name>A0A370DUU1_9GAMM</name>
<sequence length="447" mass="48861">MKKLVARAIVPATAVLALISQPVWSMGLKSDGKDFGNLNLYVKAMSIISAEDNGYDPDDGTSYLLKLKYETPSWNNLNVGVGFYANGDLFRLTDFDTDGRLARGMFVTDDGSTKSQLGEIYLKYKREKFALDAGHQMYKTPLTTITYSTMPNFYSAYSAKTTAVDNAVFGIAQITDMSFGSRAMTDFALIGEGTKTAGAAIKASTIGQAEFHRISTATLGAGAPSTNGITVLNAGYSGIKNTKLGLWNYYVDDIANNIYAHVDTAFPMKGMKLKLFGQFLNQKEIGDKLAGDLDFNLFGLKAALGNKKWSVYGAFNTSSGDTAMLNAWGGDPAYTSSIFSRNEYRENVNAYKIGGSYKILKNLIVKLNYVNYGQSETLAPRKVLGLAGLGMVAPQTDAYETDLIVVYKPQKDLMLKAFLADRTSEYNGIEGKDLTQTHFRVIASYNY</sequence>
<evidence type="ECO:0000313" key="5">
    <source>
        <dbReference type="EMBL" id="RDH88149.1"/>
    </source>
</evidence>
<organism evidence="5 6">
    <name type="scientific">endosymbiont of Escarpia spicata</name>
    <dbReference type="NCBI Taxonomy" id="2200908"/>
    <lineage>
        <taxon>Bacteria</taxon>
        <taxon>Pseudomonadati</taxon>
        <taxon>Pseudomonadota</taxon>
        <taxon>Gammaproteobacteria</taxon>
        <taxon>sulfur-oxidizing symbionts</taxon>
    </lineage>
</organism>
<evidence type="ECO:0008006" key="7">
    <source>
        <dbReference type="Google" id="ProtNLM"/>
    </source>
</evidence>
<dbReference type="PANTHER" id="PTHR34596:SF2">
    <property type="entry name" value="CHITOPORIN"/>
    <property type="match status" value="1"/>
</dbReference>
<evidence type="ECO:0000313" key="6">
    <source>
        <dbReference type="Proteomes" id="UP000254771"/>
    </source>
</evidence>
<evidence type="ECO:0000256" key="1">
    <source>
        <dbReference type="ARBA" id="ARBA00009075"/>
    </source>
</evidence>
<dbReference type="Proteomes" id="UP000254771">
    <property type="component" value="Unassembled WGS sequence"/>
</dbReference>
<dbReference type="Pfam" id="PF03573">
    <property type="entry name" value="OprD"/>
    <property type="match status" value="1"/>
</dbReference>
<dbReference type="AlphaFoldDB" id="A0A370DUU1"/>
<dbReference type="InterPro" id="IPR023614">
    <property type="entry name" value="Porin_dom_sf"/>
</dbReference>
<accession>A0A370DUU1</accession>
<dbReference type="EMBL" id="QFXE01000002">
    <property type="protein sequence ID" value="RDH88149.1"/>
    <property type="molecule type" value="Genomic_DNA"/>
</dbReference>
<dbReference type="InterPro" id="IPR005318">
    <property type="entry name" value="OM_porin_bac"/>
</dbReference>
<keyword evidence="2" id="KW-0813">Transport</keyword>
<reference evidence="5 6" key="1">
    <citation type="journal article" date="2018" name="ISME J.">
        <title>Endosymbiont genomes yield clues of tubeworm success.</title>
        <authorList>
            <person name="Li Y."/>
            <person name="Liles M.R."/>
            <person name="Halanych K.M."/>
        </authorList>
    </citation>
    <scope>NUCLEOTIDE SEQUENCE [LARGE SCALE GENOMIC DNA]</scope>
    <source>
        <strain evidence="5">A1462</strain>
    </source>
</reference>
<protein>
    <recommendedName>
        <fullName evidence="7">Outer membrane porin, OprD family</fullName>
    </recommendedName>
</protein>
<keyword evidence="6" id="KW-1185">Reference proteome</keyword>
<evidence type="ECO:0000256" key="4">
    <source>
        <dbReference type="SAM" id="SignalP"/>
    </source>
</evidence>
<keyword evidence="3 4" id="KW-0732">Signal</keyword>
<comment type="caution">
    <text evidence="5">The sequence shown here is derived from an EMBL/GenBank/DDBJ whole genome shotgun (WGS) entry which is preliminary data.</text>
</comment>
<dbReference type="GO" id="GO:0016020">
    <property type="term" value="C:membrane"/>
    <property type="evidence" value="ECO:0007669"/>
    <property type="project" value="InterPro"/>
</dbReference>